<dbReference type="Proteomes" id="UP000183417">
    <property type="component" value="Unassembled WGS sequence"/>
</dbReference>
<dbReference type="EMBL" id="FNPE01000024">
    <property type="protein sequence ID" value="SDZ43008.1"/>
    <property type="molecule type" value="Genomic_DNA"/>
</dbReference>
<sequence length="39" mass="4484">MVDLILLTFCVGMFAAGFWTGSKYKRPSELLKAIKTWFN</sequence>
<reference evidence="1 2" key="1">
    <citation type="submission" date="2016-10" db="EMBL/GenBank/DDBJ databases">
        <authorList>
            <person name="de Groot N.N."/>
        </authorList>
    </citation>
    <scope>NUCLEOTIDE SEQUENCE [LARGE SCALE GENOMIC DNA]</scope>
    <source>
        <strain evidence="1 2">LMG 24775</strain>
    </source>
</reference>
<dbReference type="AlphaFoldDB" id="A0A1H3SZF7"/>
<accession>A0A1H3SZF7</accession>
<gene>
    <name evidence="1" type="ORF">SAMN05421547_1246</name>
</gene>
<organism evidence="1 2">
    <name type="scientific">Delftia lacustris</name>
    <dbReference type="NCBI Taxonomy" id="558537"/>
    <lineage>
        <taxon>Bacteria</taxon>
        <taxon>Pseudomonadati</taxon>
        <taxon>Pseudomonadota</taxon>
        <taxon>Betaproteobacteria</taxon>
        <taxon>Burkholderiales</taxon>
        <taxon>Comamonadaceae</taxon>
        <taxon>Delftia</taxon>
    </lineage>
</organism>
<name>A0A1H3SZF7_9BURK</name>
<proteinExistence type="predicted"/>
<protein>
    <submittedName>
        <fullName evidence="1">Uncharacterized protein</fullName>
    </submittedName>
</protein>
<evidence type="ECO:0000313" key="2">
    <source>
        <dbReference type="Proteomes" id="UP000183417"/>
    </source>
</evidence>
<evidence type="ECO:0000313" key="1">
    <source>
        <dbReference type="EMBL" id="SDZ43008.1"/>
    </source>
</evidence>